<dbReference type="Proteomes" id="UP000660554">
    <property type="component" value="Unassembled WGS sequence"/>
</dbReference>
<dbReference type="EMBL" id="BNDV01000010">
    <property type="protein sequence ID" value="GHI15518.1"/>
    <property type="molecule type" value="Genomic_DNA"/>
</dbReference>
<organism evidence="1 2">
    <name type="scientific">Streptomyces virginiae</name>
    <name type="common">Streptomyces cinnamonensis</name>
    <dbReference type="NCBI Taxonomy" id="1961"/>
    <lineage>
        <taxon>Bacteria</taxon>
        <taxon>Bacillati</taxon>
        <taxon>Actinomycetota</taxon>
        <taxon>Actinomycetes</taxon>
        <taxon>Kitasatosporales</taxon>
        <taxon>Streptomycetaceae</taxon>
        <taxon>Streptomyces</taxon>
    </lineage>
</organism>
<protein>
    <submittedName>
        <fullName evidence="1">Uncharacterized protein</fullName>
    </submittedName>
</protein>
<proteinExistence type="predicted"/>
<name>A0ABQ3NRX5_STRVG</name>
<comment type="caution">
    <text evidence="1">The sequence shown here is derived from an EMBL/GenBank/DDBJ whole genome shotgun (WGS) entry which is preliminary data.</text>
</comment>
<accession>A0ABQ3NRX5</accession>
<gene>
    <name evidence="1" type="ORF">Scinn_49810</name>
</gene>
<sequence length="128" mass="13950">MTTTPAPLRPAVTAPIAAATVVAAFYLQPPDPENEPPPWFRATLDIGTRLHGAGQFVLDVGIPDPFPDGQSQDGLKGQILQLPEVPDLRLCTSHTCDERGDSRVCRPRWSPCANCGRVCEEFRRTVVT</sequence>
<evidence type="ECO:0000313" key="1">
    <source>
        <dbReference type="EMBL" id="GHI15518.1"/>
    </source>
</evidence>
<keyword evidence="2" id="KW-1185">Reference proteome</keyword>
<evidence type="ECO:0000313" key="2">
    <source>
        <dbReference type="Proteomes" id="UP000660554"/>
    </source>
</evidence>
<reference evidence="2" key="1">
    <citation type="submission" date="2020-09" db="EMBL/GenBank/DDBJ databases">
        <title>Whole genome shotgun sequence of Streptomyces cinnamonensis NBRC 15873.</title>
        <authorList>
            <person name="Komaki H."/>
            <person name="Tamura T."/>
        </authorList>
    </citation>
    <scope>NUCLEOTIDE SEQUENCE [LARGE SCALE GENOMIC DNA]</scope>
    <source>
        <strain evidence="2">NBRC 15873</strain>
    </source>
</reference>